<organism evidence="1 2">
    <name type="scientific">Dryococelus australis</name>
    <dbReference type="NCBI Taxonomy" id="614101"/>
    <lineage>
        <taxon>Eukaryota</taxon>
        <taxon>Metazoa</taxon>
        <taxon>Ecdysozoa</taxon>
        <taxon>Arthropoda</taxon>
        <taxon>Hexapoda</taxon>
        <taxon>Insecta</taxon>
        <taxon>Pterygota</taxon>
        <taxon>Neoptera</taxon>
        <taxon>Polyneoptera</taxon>
        <taxon>Phasmatodea</taxon>
        <taxon>Verophasmatodea</taxon>
        <taxon>Anareolatae</taxon>
        <taxon>Phasmatidae</taxon>
        <taxon>Eurycanthinae</taxon>
        <taxon>Dryococelus</taxon>
    </lineage>
</organism>
<proteinExistence type="predicted"/>
<sequence>MSTMIGVGAYMADTMIAGRCLCNMIRTLPTKEGFELNIKVQEQANCAFEYLQAIRRNHISEATLAREELKHFFSSAGGWNCKLPVTVENDGYMCSGIILLRHDLRYGRKERKSCGFLIADGLIGHLNKLCRIRPICDFLPYQLATRSAVMLCLEFHGVSHQFLSELGLKNNFRLIRSESFPKSKYFATRHTNRFVKCTQPLLSYDHLLPKILDSKLHLPLSMAILKRAVFSPCSNATPPNPEVRHLVIVKADSDFSRLQRYVFLENRLYEASESKMATLWLGALWYRLFRQAKQNMLIDRNIRVLKLTVSRKHKMVPSQINLPDEHPSSGPHINLNYPMENAHCENSL</sequence>
<dbReference type="Proteomes" id="UP001159363">
    <property type="component" value="Chromosome 8"/>
</dbReference>
<reference evidence="1 2" key="1">
    <citation type="submission" date="2023-02" db="EMBL/GenBank/DDBJ databases">
        <title>LHISI_Scaffold_Assembly.</title>
        <authorList>
            <person name="Stuart O.P."/>
            <person name="Cleave R."/>
            <person name="Magrath M.J.L."/>
            <person name="Mikheyev A.S."/>
        </authorList>
    </citation>
    <scope>NUCLEOTIDE SEQUENCE [LARGE SCALE GENOMIC DNA]</scope>
    <source>
        <strain evidence="1">Daus_M_001</strain>
        <tissue evidence="1">Leg muscle</tissue>
    </source>
</reference>
<comment type="caution">
    <text evidence="1">The sequence shown here is derived from an EMBL/GenBank/DDBJ whole genome shotgun (WGS) entry which is preliminary data.</text>
</comment>
<keyword evidence="2" id="KW-1185">Reference proteome</keyword>
<evidence type="ECO:0000313" key="2">
    <source>
        <dbReference type="Proteomes" id="UP001159363"/>
    </source>
</evidence>
<evidence type="ECO:0000313" key="1">
    <source>
        <dbReference type="EMBL" id="KAJ8875784.1"/>
    </source>
</evidence>
<name>A0ABQ9GUZ4_9NEOP</name>
<gene>
    <name evidence="1" type="ORF">PR048_023683</name>
</gene>
<accession>A0ABQ9GUZ4</accession>
<dbReference type="EMBL" id="JARBHB010000009">
    <property type="protein sequence ID" value="KAJ8875784.1"/>
    <property type="molecule type" value="Genomic_DNA"/>
</dbReference>
<protein>
    <submittedName>
        <fullName evidence="1">Uncharacterized protein</fullName>
    </submittedName>
</protein>